<evidence type="ECO:0000256" key="6">
    <source>
        <dbReference type="ARBA" id="ARBA00023326"/>
    </source>
</evidence>
<organism evidence="10 11">
    <name type="scientific">Victivallis lenta</name>
    <dbReference type="NCBI Taxonomy" id="2606640"/>
    <lineage>
        <taxon>Bacteria</taxon>
        <taxon>Pseudomonadati</taxon>
        <taxon>Lentisphaerota</taxon>
        <taxon>Lentisphaeria</taxon>
        <taxon>Victivallales</taxon>
        <taxon>Victivallaceae</taxon>
        <taxon>Victivallis</taxon>
    </lineage>
</organism>
<keyword evidence="8" id="KW-0732">Signal</keyword>
<dbReference type="PANTHER" id="PTHR31297">
    <property type="entry name" value="GLUCAN ENDO-1,6-BETA-GLUCOSIDASE B"/>
    <property type="match status" value="1"/>
</dbReference>
<gene>
    <name evidence="10" type="ORF">FYJ85_13560</name>
</gene>
<evidence type="ECO:0000256" key="3">
    <source>
        <dbReference type="ARBA" id="ARBA00023001"/>
    </source>
</evidence>
<evidence type="ECO:0000256" key="8">
    <source>
        <dbReference type="SAM" id="SignalP"/>
    </source>
</evidence>
<feature type="chain" id="PRO_5032662865" evidence="8">
    <location>
        <begin position="35"/>
        <end position="529"/>
    </location>
</feature>
<dbReference type="GO" id="GO:0005576">
    <property type="term" value="C:extracellular region"/>
    <property type="evidence" value="ECO:0007669"/>
    <property type="project" value="TreeGrafter"/>
</dbReference>
<dbReference type="RefSeq" id="WP_154419221.1">
    <property type="nucleotide sequence ID" value="NZ_VUNS01000015.1"/>
</dbReference>
<dbReference type="GO" id="GO:0008422">
    <property type="term" value="F:beta-glucosidase activity"/>
    <property type="evidence" value="ECO:0007669"/>
    <property type="project" value="TreeGrafter"/>
</dbReference>
<dbReference type="SUPFAM" id="SSF51445">
    <property type="entry name" value="(Trans)glycosidases"/>
    <property type="match status" value="1"/>
</dbReference>
<evidence type="ECO:0000256" key="1">
    <source>
        <dbReference type="ARBA" id="ARBA00005641"/>
    </source>
</evidence>
<dbReference type="Proteomes" id="UP000435649">
    <property type="component" value="Unassembled WGS sequence"/>
</dbReference>
<sequence length="529" mass="61084">MKWKNKCGADGLNACTKVGMLLAAVCLIAGLCHAEEGKIFPIAGAPDLEKLDWKASDEYCRVEMRNGRKFLVIDVPQGKEKGSHWFRAAFDPAPLRGKNVTFLFRYRTQNVSTPPKKYYGSKFMVSYRDASSGEKLWPDAGLQEGNVSWCDGALQVTFRPGAADAEVMLGLQEVSGRIEFEFDSLRSGSVFSPAARINLDYKVKYPQKTEKHSRLRGMMSPAGPMTEEMFRTLKQWNVNLVRMQIMRNWNKLNTELDLDEYYRWLDKRLDEIENATRLAEKYGIRLIIDLHSPPGGKSSLNHMRMFCEKKYADAFLDCWRRIAARFKGNPAIYAYNLLNEPVQAVPAPYDYWNLQRMAAAAVREIDPDTAIMIESNEASRPRAFAYLSPLRMDNIIYQVHMYMPLTYTHQRIRTAGPKIGYPGMIDGEMWNKEKIRETLQPVRDFQLRHNARIYVGEFSAVAWAPGADRYLQDCIDIFEEYGWEWSYHAFREWNGWSVEHEGTGPDNIRPAKNTRRREVLLKAFRKNNK</sequence>
<keyword evidence="6" id="KW-0624">Polysaccharide degradation</keyword>
<dbReference type="Gene3D" id="3.20.20.80">
    <property type="entry name" value="Glycosidases"/>
    <property type="match status" value="1"/>
</dbReference>
<dbReference type="Pfam" id="PF00150">
    <property type="entry name" value="Cellulase"/>
    <property type="match status" value="1"/>
</dbReference>
<proteinExistence type="inferred from homology"/>
<dbReference type="InterPro" id="IPR017853">
    <property type="entry name" value="GH"/>
</dbReference>
<dbReference type="InterPro" id="IPR050386">
    <property type="entry name" value="Glycosyl_hydrolase_5"/>
</dbReference>
<evidence type="ECO:0000256" key="2">
    <source>
        <dbReference type="ARBA" id="ARBA00022801"/>
    </source>
</evidence>
<comment type="caution">
    <text evidence="10">The sequence shown here is derived from an EMBL/GenBank/DDBJ whole genome shotgun (WGS) entry which is preliminary data.</text>
</comment>
<dbReference type="PANTHER" id="PTHR31297:SF41">
    <property type="entry name" value="ENDOGLUCANASE, PUTATIVE (AFU_ORTHOLOGUE AFUA_5G01830)-RELATED"/>
    <property type="match status" value="1"/>
</dbReference>
<keyword evidence="5 7" id="KW-0326">Glycosidase</keyword>
<name>A0A844G595_9BACT</name>
<comment type="similarity">
    <text evidence="1 7">Belongs to the glycosyl hydrolase 5 (cellulase A) family.</text>
</comment>
<protein>
    <submittedName>
        <fullName evidence="10">Glycoside hydrolase family 5 protein</fullName>
    </submittedName>
</protein>
<evidence type="ECO:0000256" key="4">
    <source>
        <dbReference type="ARBA" id="ARBA00023277"/>
    </source>
</evidence>
<keyword evidence="3" id="KW-0136">Cellulose degradation</keyword>
<keyword evidence="2 7" id="KW-0378">Hydrolase</keyword>
<keyword evidence="11" id="KW-1185">Reference proteome</keyword>
<evidence type="ECO:0000259" key="9">
    <source>
        <dbReference type="Pfam" id="PF00150"/>
    </source>
</evidence>
<dbReference type="GO" id="GO:0009986">
    <property type="term" value="C:cell surface"/>
    <property type="evidence" value="ECO:0007669"/>
    <property type="project" value="TreeGrafter"/>
</dbReference>
<evidence type="ECO:0000313" key="11">
    <source>
        <dbReference type="Proteomes" id="UP000435649"/>
    </source>
</evidence>
<feature type="signal peptide" evidence="8">
    <location>
        <begin position="1"/>
        <end position="34"/>
    </location>
</feature>
<dbReference type="GO" id="GO:0030245">
    <property type="term" value="P:cellulose catabolic process"/>
    <property type="evidence" value="ECO:0007669"/>
    <property type="project" value="UniProtKB-KW"/>
</dbReference>
<feature type="domain" description="Glycoside hydrolase family 5" evidence="9">
    <location>
        <begin position="211"/>
        <end position="489"/>
    </location>
</feature>
<dbReference type="InterPro" id="IPR001547">
    <property type="entry name" value="Glyco_hydro_5"/>
</dbReference>
<evidence type="ECO:0000256" key="5">
    <source>
        <dbReference type="ARBA" id="ARBA00023295"/>
    </source>
</evidence>
<reference evidence="10 11" key="1">
    <citation type="submission" date="2019-08" db="EMBL/GenBank/DDBJ databases">
        <title>In-depth cultivation of the pig gut microbiome towards novel bacterial diversity and tailored functional studies.</title>
        <authorList>
            <person name="Wylensek D."/>
            <person name="Hitch T.C.A."/>
            <person name="Clavel T."/>
        </authorList>
    </citation>
    <scope>NUCLEOTIDE SEQUENCE [LARGE SCALE GENOMIC DNA]</scope>
    <source>
        <strain evidence="10 11">BBE-744-WT-12</strain>
    </source>
</reference>
<keyword evidence="4" id="KW-0119">Carbohydrate metabolism</keyword>
<dbReference type="AlphaFoldDB" id="A0A844G595"/>
<evidence type="ECO:0000256" key="7">
    <source>
        <dbReference type="RuleBase" id="RU361153"/>
    </source>
</evidence>
<dbReference type="EMBL" id="VUNS01000015">
    <property type="protein sequence ID" value="MST98065.1"/>
    <property type="molecule type" value="Genomic_DNA"/>
</dbReference>
<accession>A0A844G595</accession>
<evidence type="ECO:0000313" key="10">
    <source>
        <dbReference type="EMBL" id="MST98065.1"/>
    </source>
</evidence>